<proteinExistence type="predicted"/>
<dbReference type="OrthoDB" id="3563866at2759"/>
<comment type="caution">
    <text evidence="2">The sequence shown here is derived from an EMBL/GenBank/DDBJ whole genome shotgun (WGS) entry which is preliminary data.</text>
</comment>
<dbReference type="AlphaFoldDB" id="A0A167RAS9"/>
<name>A0A167RAS9_9HYPO</name>
<organism evidence="2 3">
    <name type="scientific">Niveomyces insectorum RCEF 264</name>
    <dbReference type="NCBI Taxonomy" id="1081102"/>
    <lineage>
        <taxon>Eukaryota</taxon>
        <taxon>Fungi</taxon>
        <taxon>Dikarya</taxon>
        <taxon>Ascomycota</taxon>
        <taxon>Pezizomycotina</taxon>
        <taxon>Sordariomycetes</taxon>
        <taxon>Hypocreomycetidae</taxon>
        <taxon>Hypocreales</taxon>
        <taxon>Cordycipitaceae</taxon>
        <taxon>Niveomyces</taxon>
    </lineage>
</organism>
<feature type="region of interest" description="Disordered" evidence="1">
    <location>
        <begin position="1"/>
        <end position="153"/>
    </location>
</feature>
<sequence>MTTSMDAANPVRNSIYAEPNHSDNTHMAASTLTPATSSSSTTTTVAPTAADMTRQSSSMLSHTSSRRSSLSSSGGVALDGAAVVAVQPPQPPTAVMRTTTNSSSSSSSSSSVLTSASTTMTRSSTSSSTASASRRPMPQPLQHDPLARTYPKPDGELDVAAALARAPLRWTLGYWSKNARDLPEPGQASGDLARQRFEETKRELRRAREELAARSNP</sequence>
<accession>A0A167RAS9</accession>
<dbReference type="Proteomes" id="UP000076874">
    <property type="component" value="Unassembled WGS sequence"/>
</dbReference>
<evidence type="ECO:0000256" key="1">
    <source>
        <dbReference type="SAM" id="MobiDB-lite"/>
    </source>
</evidence>
<reference evidence="2 3" key="1">
    <citation type="journal article" date="2016" name="Genome Biol. Evol.">
        <title>Divergent and convergent evolution of fungal pathogenicity.</title>
        <authorList>
            <person name="Shang Y."/>
            <person name="Xiao G."/>
            <person name="Zheng P."/>
            <person name="Cen K."/>
            <person name="Zhan S."/>
            <person name="Wang C."/>
        </authorList>
    </citation>
    <scope>NUCLEOTIDE SEQUENCE [LARGE SCALE GENOMIC DNA]</scope>
    <source>
        <strain evidence="2 3">RCEF 264</strain>
    </source>
</reference>
<dbReference type="EMBL" id="AZHD01000012">
    <property type="protein sequence ID" value="OAA58422.1"/>
    <property type="molecule type" value="Genomic_DNA"/>
</dbReference>
<keyword evidence="3" id="KW-1185">Reference proteome</keyword>
<evidence type="ECO:0000313" key="2">
    <source>
        <dbReference type="EMBL" id="OAA58422.1"/>
    </source>
</evidence>
<feature type="compositionally biased region" description="Low complexity" evidence="1">
    <location>
        <begin position="28"/>
        <end position="135"/>
    </location>
</feature>
<protein>
    <submittedName>
        <fullName evidence="2">Uncharacterized protein</fullName>
    </submittedName>
</protein>
<gene>
    <name evidence="2" type="ORF">SPI_06495</name>
</gene>
<evidence type="ECO:0000313" key="3">
    <source>
        <dbReference type="Proteomes" id="UP000076874"/>
    </source>
</evidence>